<evidence type="ECO:0000313" key="3">
    <source>
        <dbReference type="Proteomes" id="UP000193467"/>
    </source>
</evidence>
<proteinExistence type="predicted"/>
<evidence type="ECO:0000256" key="1">
    <source>
        <dbReference type="SAM" id="MobiDB-lite"/>
    </source>
</evidence>
<dbReference type="InParanoid" id="A0A1Y2G247"/>
<feature type="region of interest" description="Disordered" evidence="1">
    <location>
        <begin position="1"/>
        <end position="51"/>
    </location>
</feature>
<dbReference type="Proteomes" id="UP000193467">
    <property type="component" value="Unassembled WGS sequence"/>
</dbReference>
<reference evidence="2 3" key="1">
    <citation type="submission" date="2016-07" db="EMBL/GenBank/DDBJ databases">
        <title>Pervasive Adenine N6-methylation of Active Genes in Fungi.</title>
        <authorList>
            <consortium name="DOE Joint Genome Institute"/>
            <person name="Mondo S.J."/>
            <person name="Dannebaum R.O."/>
            <person name="Kuo R.C."/>
            <person name="Labutti K."/>
            <person name="Haridas S."/>
            <person name="Kuo A."/>
            <person name="Salamov A."/>
            <person name="Ahrendt S.R."/>
            <person name="Lipzen A."/>
            <person name="Sullivan W."/>
            <person name="Andreopoulos W.B."/>
            <person name="Clum A."/>
            <person name="Lindquist E."/>
            <person name="Daum C."/>
            <person name="Ramamoorthy G.K."/>
            <person name="Gryganskyi A."/>
            <person name="Culley D."/>
            <person name="Magnuson J.K."/>
            <person name="James T.Y."/>
            <person name="O'Malley M.A."/>
            <person name="Stajich J.E."/>
            <person name="Spatafora J.W."/>
            <person name="Visel A."/>
            <person name="Grigoriev I.V."/>
        </authorList>
    </citation>
    <scope>NUCLEOTIDE SEQUENCE [LARGE SCALE GENOMIC DNA]</scope>
    <source>
        <strain evidence="2 3">62-1032</strain>
    </source>
</reference>
<accession>A0A1Y2G247</accession>
<evidence type="ECO:0000313" key="2">
    <source>
        <dbReference type="EMBL" id="ORY90948.1"/>
    </source>
</evidence>
<name>A0A1Y2G247_9BASI</name>
<sequence>MEEQTIEGVQPPARPPTASLPALAPQPIRPPSPGTASVALRPPVEQARKNSRRELQKIDCQALHMLLLRSVSEVQRVGRALIRIEAKISKVWTVPQRAVRSAVKKIAQQFTTNGSYLIKYLAAVSSSSRRILNFVATCIRTTHGLHDFSELQDIKPVIDELRLLQTHWASLTQHEKEFGEMLSESTLLLEEAADPDEWEPSSELSIEVRELADAHVSLQACFAKVAAFFKDLALSTWHPPLLSPEDVKYAAAAWTEVEQGAQSSMTSVRTIIERLLTHTSACAFMSKEEGDRMLKMVPRKMSGEGAGGGDGSLSPIAREPSSPIERPSTTRGWKIG</sequence>
<protein>
    <submittedName>
        <fullName evidence="2">Uncharacterized protein</fullName>
    </submittedName>
</protein>
<feature type="region of interest" description="Disordered" evidence="1">
    <location>
        <begin position="300"/>
        <end position="336"/>
    </location>
</feature>
<organism evidence="2 3">
    <name type="scientific">Leucosporidium creatinivorum</name>
    <dbReference type="NCBI Taxonomy" id="106004"/>
    <lineage>
        <taxon>Eukaryota</taxon>
        <taxon>Fungi</taxon>
        <taxon>Dikarya</taxon>
        <taxon>Basidiomycota</taxon>
        <taxon>Pucciniomycotina</taxon>
        <taxon>Microbotryomycetes</taxon>
        <taxon>Leucosporidiales</taxon>
        <taxon>Leucosporidium</taxon>
    </lineage>
</organism>
<gene>
    <name evidence="2" type="ORF">BCR35DRAFT_328700</name>
</gene>
<comment type="caution">
    <text evidence="2">The sequence shown here is derived from an EMBL/GenBank/DDBJ whole genome shotgun (WGS) entry which is preliminary data.</text>
</comment>
<dbReference type="OrthoDB" id="2526403at2759"/>
<feature type="compositionally biased region" description="Polar residues" evidence="1">
    <location>
        <begin position="327"/>
        <end position="336"/>
    </location>
</feature>
<dbReference type="EMBL" id="MCGR01000003">
    <property type="protein sequence ID" value="ORY90948.1"/>
    <property type="molecule type" value="Genomic_DNA"/>
</dbReference>
<keyword evidence="3" id="KW-1185">Reference proteome</keyword>
<dbReference type="AlphaFoldDB" id="A0A1Y2G247"/>